<proteinExistence type="predicted"/>
<protein>
    <submittedName>
        <fullName evidence="2">Pentapeptide repeat protein</fullName>
    </submittedName>
</protein>
<dbReference type="PANTHER" id="PTHR14136">
    <property type="entry name" value="BTB_POZ DOMAIN-CONTAINING PROTEIN KCTD9"/>
    <property type="match status" value="1"/>
</dbReference>
<name>A0A1C3PGC0_9ACTN</name>
<feature type="transmembrane region" description="Helical" evidence="1">
    <location>
        <begin position="41"/>
        <end position="59"/>
    </location>
</feature>
<gene>
    <name evidence="2" type="ORF">FDG2_6105</name>
</gene>
<dbReference type="Pfam" id="PF00805">
    <property type="entry name" value="Pentapeptide"/>
    <property type="match status" value="2"/>
</dbReference>
<sequence>MTVGLAVLCGLVALWMRVPAFYPATVDAGRAGAIAATRTDIGIAAVALVVLAGMMIGLAETCRANAHARDADRRTWERELAGQLIERYTRAVDQLGSDTLDVRLGGIYALERIAKSSPEDHPTVVEVLSAFVREHAVAARPDAKPAAAGVHAGAFGDENGSCGVLTGSCGVPMAGGPDTDVQAAITVLGRLPHREGVSRADLVGADLTGAQLGRADLVRAHLAGTDLSGACLVETNLTRAELIGVNLHGAQLDGAELTGALLDRAVLRGARLAGADLTGAWLDGADLTGARSLTQEQLEAAHGDAATTLPEGLTPPESWPASWPADVAFPL</sequence>
<dbReference type="Proteomes" id="UP000199013">
    <property type="component" value="Unassembled WGS sequence"/>
</dbReference>
<keyword evidence="3" id="KW-1185">Reference proteome</keyword>
<dbReference type="PANTHER" id="PTHR14136:SF17">
    <property type="entry name" value="BTB_POZ DOMAIN-CONTAINING PROTEIN KCTD9"/>
    <property type="match status" value="1"/>
</dbReference>
<dbReference type="AlphaFoldDB" id="A0A1C3PGC0"/>
<accession>A0A1C3PGC0</accession>
<dbReference type="Gene3D" id="2.160.20.80">
    <property type="entry name" value="E3 ubiquitin-protein ligase SopA"/>
    <property type="match status" value="1"/>
</dbReference>
<organism evidence="2 3">
    <name type="scientific">Candidatus Protofrankia californiensis</name>
    <dbReference type="NCBI Taxonomy" id="1839754"/>
    <lineage>
        <taxon>Bacteria</taxon>
        <taxon>Bacillati</taxon>
        <taxon>Actinomycetota</taxon>
        <taxon>Actinomycetes</taxon>
        <taxon>Frankiales</taxon>
        <taxon>Frankiaceae</taxon>
        <taxon>Protofrankia</taxon>
    </lineage>
</organism>
<reference evidence="3" key="1">
    <citation type="submission" date="2016-02" db="EMBL/GenBank/DDBJ databases">
        <authorList>
            <person name="Wibberg D."/>
        </authorList>
    </citation>
    <scope>NUCLEOTIDE SEQUENCE [LARGE SCALE GENOMIC DNA]</scope>
</reference>
<evidence type="ECO:0000256" key="1">
    <source>
        <dbReference type="SAM" id="Phobius"/>
    </source>
</evidence>
<keyword evidence="1" id="KW-1133">Transmembrane helix</keyword>
<dbReference type="EMBL" id="FLUV01002513">
    <property type="protein sequence ID" value="SBW28865.1"/>
    <property type="molecule type" value="Genomic_DNA"/>
</dbReference>
<keyword evidence="1" id="KW-0812">Transmembrane</keyword>
<dbReference type="SUPFAM" id="SSF141571">
    <property type="entry name" value="Pentapeptide repeat-like"/>
    <property type="match status" value="1"/>
</dbReference>
<dbReference type="InterPro" id="IPR051082">
    <property type="entry name" value="Pentapeptide-BTB/POZ_domain"/>
</dbReference>
<dbReference type="InterPro" id="IPR001646">
    <property type="entry name" value="5peptide_repeat"/>
</dbReference>
<evidence type="ECO:0000313" key="2">
    <source>
        <dbReference type="EMBL" id="SBW28865.1"/>
    </source>
</evidence>
<keyword evidence="1" id="KW-0472">Membrane</keyword>
<evidence type="ECO:0000313" key="3">
    <source>
        <dbReference type="Proteomes" id="UP000199013"/>
    </source>
</evidence>